<dbReference type="InterPro" id="IPR024042">
    <property type="entry name" value="TM1646-like_dom_sf"/>
</dbReference>
<protein>
    <recommendedName>
        <fullName evidence="2">DUF327 domain-containing protein</fullName>
    </recommendedName>
</protein>
<name>A0A645CE75_9ZZZZ</name>
<sequence length="141" mass="16460">MKVEQVGINRNINTIENRGNKQKSSFNDSFNMANRFKSKEEIELYIKEIKSIGEKVVATQSYSDVINYKKAIKSYLKSVVDYIYSLNQNSSFWDGNYYKTVKVVDEKLESLTKELLYEEKENIDLATKIDEINGLLIDMYL</sequence>
<evidence type="ECO:0000313" key="1">
    <source>
        <dbReference type="EMBL" id="MPM75269.1"/>
    </source>
</evidence>
<dbReference type="SUPFAM" id="SSF158397">
    <property type="entry name" value="TM1646-like"/>
    <property type="match status" value="1"/>
</dbReference>
<dbReference type="Pfam" id="PF03885">
    <property type="entry name" value="DUF327"/>
    <property type="match status" value="1"/>
</dbReference>
<organism evidence="1">
    <name type="scientific">bioreactor metagenome</name>
    <dbReference type="NCBI Taxonomy" id="1076179"/>
    <lineage>
        <taxon>unclassified sequences</taxon>
        <taxon>metagenomes</taxon>
        <taxon>ecological metagenomes</taxon>
    </lineage>
</organism>
<dbReference type="Gene3D" id="1.20.120.490">
    <property type="entry name" value="Hypothetical protein TM1646-like domain"/>
    <property type="match status" value="1"/>
</dbReference>
<proteinExistence type="predicted"/>
<reference evidence="1" key="1">
    <citation type="submission" date="2019-08" db="EMBL/GenBank/DDBJ databases">
        <authorList>
            <person name="Kucharzyk K."/>
            <person name="Murdoch R.W."/>
            <person name="Higgins S."/>
            <person name="Loffler F."/>
        </authorList>
    </citation>
    <scope>NUCLEOTIDE SEQUENCE</scope>
</reference>
<evidence type="ECO:0008006" key="2">
    <source>
        <dbReference type="Google" id="ProtNLM"/>
    </source>
</evidence>
<dbReference type="InterPro" id="IPR005585">
    <property type="entry name" value="DUF327"/>
</dbReference>
<accession>A0A645CE75</accession>
<gene>
    <name evidence="1" type="ORF">SDC9_122261</name>
</gene>
<comment type="caution">
    <text evidence="1">The sequence shown here is derived from an EMBL/GenBank/DDBJ whole genome shotgun (WGS) entry which is preliminary data.</text>
</comment>
<dbReference type="AlphaFoldDB" id="A0A645CE75"/>
<dbReference type="EMBL" id="VSSQ01026515">
    <property type="protein sequence ID" value="MPM75269.1"/>
    <property type="molecule type" value="Genomic_DNA"/>
</dbReference>